<dbReference type="InterPro" id="IPR038731">
    <property type="entry name" value="RgtA/B/C-like"/>
</dbReference>
<keyword evidence="7 8" id="KW-0472">Membrane</keyword>
<gene>
    <name evidence="10" type="ORF">HYV66_02185</name>
</gene>
<protein>
    <submittedName>
        <fullName evidence="10">Glycosyltransferase family 39 protein</fullName>
    </submittedName>
</protein>
<sequence>MNKSWPLVLLIIFASLFYLINLGRLPLEDYDEATYAAVLKSSLERGDFLSFEYFGQNWFEKPPLYFWLAAASVKVFGFNEFALRFPSAIFGIMSVLAVYLILAESLKDRASAFLGGIILILIPFFTAATRNMRMDTPVTACILAALYFYLVGIKKEKYFLGVGIAIGLGVLFKSIIGLLAAPIILIWSASAQNWRWLKNKFFWLGNLAGFLIAAPWHIYESVKFGGAFWQDYLGYHVFGRFNENILGSKITVGYYFHSLWKLSQPVIPLILTGAILLIVFIKHRRNIGALWTYLAAALASIVFIFILFSLSQTKLITYYTPLYPFAALVGGLVYYGAKNLVRRKWPIHLAALAAIAIFGYYGLSELVYPQIYVTRAAADEKAIGLYLGQHRADEEINIFNWNHHNTIRYYSGRLTDALQFNTGRQPGIPSWLIMPTDIFELNTELAALAAPYRGEYLTLVHLADEK</sequence>
<dbReference type="GO" id="GO:0016763">
    <property type="term" value="F:pentosyltransferase activity"/>
    <property type="evidence" value="ECO:0007669"/>
    <property type="project" value="TreeGrafter"/>
</dbReference>
<keyword evidence="3" id="KW-0328">Glycosyltransferase</keyword>
<dbReference type="GO" id="GO:0009103">
    <property type="term" value="P:lipopolysaccharide biosynthetic process"/>
    <property type="evidence" value="ECO:0007669"/>
    <property type="project" value="UniProtKB-ARBA"/>
</dbReference>
<feature type="transmembrane region" description="Helical" evidence="8">
    <location>
        <begin position="112"/>
        <end position="129"/>
    </location>
</feature>
<dbReference type="AlphaFoldDB" id="A0A931YDP4"/>
<reference evidence="10" key="1">
    <citation type="submission" date="2020-07" db="EMBL/GenBank/DDBJ databases">
        <title>Huge and variable diversity of episymbiotic CPR bacteria and DPANN archaea in groundwater ecosystems.</title>
        <authorList>
            <person name="He C.Y."/>
            <person name="Keren R."/>
            <person name="Whittaker M."/>
            <person name="Farag I.F."/>
            <person name="Doudna J."/>
            <person name="Cate J.H.D."/>
            <person name="Banfield J.F."/>
        </authorList>
    </citation>
    <scope>NUCLEOTIDE SEQUENCE</scope>
    <source>
        <strain evidence="10">NC_groundwater_418_Ag_B-0.1um_45_10</strain>
    </source>
</reference>
<comment type="subcellular location">
    <subcellularLocation>
        <location evidence="1">Cell membrane</location>
        <topology evidence="1">Multi-pass membrane protein</topology>
    </subcellularLocation>
</comment>
<accession>A0A931YDP4</accession>
<evidence type="ECO:0000256" key="6">
    <source>
        <dbReference type="ARBA" id="ARBA00022989"/>
    </source>
</evidence>
<name>A0A931YDP4_9BACT</name>
<dbReference type="Pfam" id="PF13231">
    <property type="entry name" value="PMT_2"/>
    <property type="match status" value="1"/>
</dbReference>
<dbReference type="InterPro" id="IPR050297">
    <property type="entry name" value="LipidA_mod_glycosyltrf_83"/>
</dbReference>
<evidence type="ECO:0000313" key="11">
    <source>
        <dbReference type="Proteomes" id="UP000709672"/>
    </source>
</evidence>
<feature type="transmembrane region" description="Helical" evidence="8">
    <location>
        <begin position="159"/>
        <end position="189"/>
    </location>
</feature>
<comment type="caution">
    <text evidence="10">The sequence shown here is derived from an EMBL/GenBank/DDBJ whole genome shotgun (WGS) entry which is preliminary data.</text>
</comment>
<proteinExistence type="predicted"/>
<evidence type="ECO:0000256" key="3">
    <source>
        <dbReference type="ARBA" id="ARBA00022676"/>
    </source>
</evidence>
<organism evidence="10 11">
    <name type="scientific">Candidatus Sungiibacteriota bacterium</name>
    <dbReference type="NCBI Taxonomy" id="2750080"/>
    <lineage>
        <taxon>Bacteria</taxon>
        <taxon>Candidatus Sungiibacteriota</taxon>
    </lineage>
</organism>
<evidence type="ECO:0000313" key="10">
    <source>
        <dbReference type="EMBL" id="MBI2466018.1"/>
    </source>
</evidence>
<evidence type="ECO:0000256" key="5">
    <source>
        <dbReference type="ARBA" id="ARBA00022692"/>
    </source>
</evidence>
<keyword evidence="4" id="KW-0808">Transferase</keyword>
<keyword evidence="6 8" id="KW-1133">Transmembrane helix</keyword>
<feature type="transmembrane region" description="Helical" evidence="8">
    <location>
        <begin position="288"/>
        <end position="310"/>
    </location>
</feature>
<keyword evidence="5 8" id="KW-0812">Transmembrane</keyword>
<dbReference type="PANTHER" id="PTHR33908:SF11">
    <property type="entry name" value="MEMBRANE PROTEIN"/>
    <property type="match status" value="1"/>
</dbReference>
<evidence type="ECO:0000256" key="7">
    <source>
        <dbReference type="ARBA" id="ARBA00023136"/>
    </source>
</evidence>
<dbReference type="EMBL" id="JACPHQ010000026">
    <property type="protein sequence ID" value="MBI2466018.1"/>
    <property type="molecule type" value="Genomic_DNA"/>
</dbReference>
<feature type="transmembrane region" description="Helical" evidence="8">
    <location>
        <begin position="7"/>
        <end position="25"/>
    </location>
</feature>
<feature type="transmembrane region" description="Helical" evidence="8">
    <location>
        <begin position="88"/>
        <end position="106"/>
    </location>
</feature>
<evidence type="ECO:0000256" key="4">
    <source>
        <dbReference type="ARBA" id="ARBA00022679"/>
    </source>
</evidence>
<feature type="transmembrane region" description="Helical" evidence="8">
    <location>
        <begin position="316"/>
        <end position="335"/>
    </location>
</feature>
<keyword evidence="2" id="KW-1003">Cell membrane</keyword>
<evidence type="ECO:0000259" key="9">
    <source>
        <dbReference type="Pfam" id="PF13231"/>
    </source>
</evidence>
<evidence type="ECO:0000256" key="1">
    <source>
        <dbReference type="ARBA" id="ARBA00004651"/>
    </source>
</evidence>
<dbReference type="PANTHER" id="PTHR33908">
    <property type="entry name" value="MANNOSYLTRANSFERASE YKCB-RELATED"/>
    <property type="match status" value="1"/>
</dbReference>
<feature type="transmembrane region" description="Helical" evidence="8">
    <location>
        <begin position="201"/>
        <end position="219"/>
    </location>
</feature>
<feature type="transmembrane region" description="Helical" evidence="8">
    <location>
        <begin position="347"/>
        <end position="363"/>
    </location>
</feature>
<evidence type="ECO:0000256" key="2">
    <source>
        <dbReference type="ARBA" id="ARBA00022475"/>
    </source>
</evidence>
<feature type="transmembrane region" description="Helical" evidence="8">
    <location>
        <begin position="262"/>
        <end position="281"/>
    </location>
</feature>
<evidence type="ECO:0000256" key="8">
    <source>
        <dbReference type="SAM" id="Phobius"/>
    </source>
</evidence>
<dbReference type="GO" id="GO:0005886">
    <property type="term" value="C:plasma membrane"/>
    <property type="evidence" value="ECO:0007669"/>
    <property type="project" value="UniProtKB-SubCell"/>
</dbReference>
<feature type="domain" description="Glycosyltransferase RgtA/B/C/D-like" evidence="9">
    <location>
        <begin position="61"/>
        <end position="219"/>
    </location>
</feature>
<dbReference type="Proteomes" id="UP000709672">
    <property type="component" value="Unassembled WGS sequence"/>
</dbReference>